<keyword evidence="3" id="KW-0813">Transport</keyword>
<evidence type="ECO:0000256" key="6">
    <source>
        <dbReference type="ARBA" id="ARBA00022840"/>
    </source>
</evidence>
<dbReference type="GO" id="GO:0016020">
    <property type="term" value="C:membrane"/>
    <property type="evidence" value="ECO:0007669"/>
    <property type="project" value="UniProtKB-SubCell"/>
</dbReference>
<evidence type="ECO:0000256" key="5">
    <source>
        <dbReference type="ARBA" id="ARBA00022741"/>
    </source>
</evidence>
<protein>
    <submittedName>
        <fullName evidence="12">ABC transporter</fullName>
    </submittedName>
</protein>
<dbReference type="AlphaFoldDB" id="A0A6J3ME13"/>
<dbReference type="Pfam" id="PF19055">
    <property type="entry name" value="ABC2_membrane_7"/>
    <property type="match status" value="1"/>
</dbReference>
<feature type="transmembrane region" description="Helical" evidence="9">
    <location>
        <begin position="453"/>
        <end position="475"/>
    </location>
</feature>
<dbReference type="InterPro" id="IPR003593">
    <property type="entry name" value="AAA+_ATPase"/>
</dbReference>
<evidence type="ECO:0000256" key="2">
    <source>
        <dbReference type="ARBA" id="ARBA00005814"/>
    </source>
</evidence>
<evidence type="ECO:0000256" key="9">
    <source>
        <dbReference type="SAM" id="Phobius"/>
    </source>
</evidence>
<evidence type="ECO:0000313" key="12">
    <source>
        <dbReference type="RefSeq" id="XP_033463292.1"/>
    </source>
</evidence>
<evidence type="ECO:0000256" key="8">
    <source>
        <dbReference type="ARBA" id="ARBA00023136"/>
    </source>
</evidence>
<dbReference type="InterPro" id="IPR052215">
    <property type="entry name" value="Plant_ABCG"/>
</dbReference>
<reference evidence="12" key="1">
    <citation type="submission" date="2020-01" db="EMBL/GenBank/DDBJ databases">
        <authorList>
            <consortium name="DOE Joint Genome Institute"/>
            <person name="Haridas S."/>
            <person name="Albert R."/>
            <person name="Binder M."/>
            <person name="Bloem J."/>
            <person name="Labutti K."/>
            <person name="Salamov A."/>
            <person name="Andreopoulos B."/>
            <person name="Baker S.E."/>
            <person name="Barry K."/>
            <person name="Bills G."/>
            <person name="Bluhm B.H."/>
            <person name="Cannon C."/>
            <person name="Castanera R."/>
            <person name="Culley D.E."/>
            <person name="Daum C."/>
            <person name="Ezra D."/>
            <person name="Gonzalez J.B."/>
            <person name="Henrissat B."/>
            <person name="Kuo A."/>
            <person name="Liang C."/>
            <person name="Lipzen A."/>
            <person name="Lutzoni F."/>
            <person name="Magnuson J."/>
            <person name="Mondo S."/>
            <person name="Nolan M."/>
            <person name="Ohm R."/>
            <person name="Pangilinan J."/>
            <person name="Park H.-J."/>
            <person name="Ramirez L."/>
            <person name="Alfaro M."/>
            <person name="Sun H."/>
            <person name="Tritt A."/>
            <person name="Yoshinaga Y."/>
            <person name="Zwiers L.-H."/>
            <person name="Turgeon B.G."/>
            <person name="Goodwin S.B."/>
            <person name="Spatafora J.W."/>
            <person name="Crous P.W."/>
            <person name="Grigoriev I.V."/>
        </authorList>
    </citation>
    <scope>NUCLEOTIDE SEQUENCE</scope>
    <source>
        <strain evidence="12">CBS 342.82</strain>
    </source>
</reference>
<feature type="transmembrane region" description="Helical" evidence="9">
    <location>
        <begin position="374"/>
        <end position="397"/>
    </location>
</feature>
<organism evidence="12">
    <name type="scientific">Dissoconium aciculare CBS 342.82</name>
    <dbReference type="NCBI Taxonomy" id="1314786"/>
    <lineage>
        <taxon>Eukaryota</taxon>
        <taxon>Fungi</taxon>
        <taxon>Dikarya</taxon>
        <taxon>Ascomycota</taxon>
        <taxon>Pezizomycotina</taxon>
        <taxon>Dothideomycetes</taxon>
        <taxon>Dothideomycetidae</taxon>
        <taxon>Mycosphaerellales</taxon>
        <taxon>Dissoconiaceae</taxon>
        <taxon>Dissoconium</taxon>
    </lineage>
</organism>
<dbReference type="GeneID" id="54358744"/>
<dbReference type="Pfam" id="PF00005">
    <property type="entry name" value="ABC_tran"/>
    <property type="match status" value="1"/>
</dbReference>
<keyword evidence="7 9" id="KW-1133">Transmembrane helix</keyword>
<evidence type="ECO:0000256" key="1">
    <source>
        <dbReference type="ARBA" id="ARBA00004141"/>
    </source>
</evidence>
<dbReference type="InterPro" id="IPR003439">
    <property type="entry name" value="ABC_transporter-like_ATP-bd"/>
</dbReference>
<name>A0A6J3ME13_9PEZI</name>
<proteinExistence type="inferred from homology"/>
<keyword evidence="4 9" id="KW-0812">Transmembrane</keyword>
<dbReference type="GO" id="GO:0016887">
    <property type="term" value="F:ATP hydrolysis activity"/>
    <property type="evidence" value="ECO:0007669"/>
    <property type="project" value="InterPro"/>
</dbReference>
<dbReference type="InterPro" id="IPR027417">
    <property type="entry name" value="P-loop_NTPase"/>
</dbReference>
<feature type="domain" description="ABC transporter" evidence="10">
    <location>
        <begin position="5"/>
        <end position="252"/>
    </location>
</feature>
<keyword evidence="5" id="KW-0547">Nucleotide-binding</keyword>
<dbReference type="RefSeq" id="XP_033463292.1">
    <property type="nucleotide sequence ID" value="XM_033600944.1"/>
</dbReference>
<evidence type="ECO:0000256" key="3">
    <source>
        <dbReference type="ARBA" id="ARBA00022448"/>
    </source>
</evidence>
<dbReference type="GO" id="GO:0140359">
    <property type="term" value="F:ABC-type transporter activity"/>
    <property type="evidence" value="ECO:0007669"/>
    <property type="project" value="InterPro"/>
</dbReference>
<dbReference type="PANTHER" id="PTHR48042">
    <property type="entry name" value="ABC TRANSPORTER G FAMILY MEMBER 11"/>
    <property type="match status" value="1"/>
</dbReference>
<evidence type="ECO:0000259" key="10">
    <source>
        <dbReference type="PROSITE" id="PS50893"/>
    </source>
</evidence>
<dbReference type="Gene3D" id="3.40.50.300">
    <property type="entry name" value="P-loop containing nucleotide triphosphate hydrolases"/>
    <property type="match status" value="1"/>
</dbReference>
<dbReference type="OrthoDB" id="66620at2759"/>
<feature type="transmembrane region" description="Helical" evidence="9">
    <location>
        <begin position="511"/>
        <end position="530"/>
    </location>
</feature>
<feature type="transmembrane region" description="Helical" evidence="9">
    <location>
        <begin position="340"/>
        <end position="362"/>
    </location>
</feature>
<keyword evidence="6" id="KW-0067">ATP-binding</keyword>
<keyword evidence="11" id="KW-1185">Reference proteome</keyword>
<gene>
    <name evidence="12" type="ORF">K489DRAFT_313556</name>
</gene>
<dbReference type="InterPro" id="IPR043926">
    <property type="entry name" value="ABCG_dom"/>
</dbReference>
<feature type="transmembrane region" description="Helical" evidence="9">
    <location>
        <begin position="578"/>
        <end position="600"/>
    </location>
</feature>
<dbReference type="SUPFAM" id="SSF52540">
    <property type="entry name" value="P-loop containing nucleoside triphosphate hydrolases"/>
    <property type="match status" value="1"/>
</dbReference>
<evidence type="ECO:0000256" key="4">
    <source>
        <dbReference type="ARBA" id="ARBA00022692"/>
    </source>
</evidence>
<dbReference type="SMART" id="SM00382">
    <property type="entry name" value="AAA"/>
    <property type="match status" value="1"/>
</dbReference>
<keyword evidence="8 9" id="KW-0472">Membrane</keyword>
<evidence type="ECO:0000313" key="11">
    <source>
        <dbReference type="Proteomes" id="UP000504637"/>
    </source>
</evidence>
<accession>A0A6J3ME13</accession>
<comment type="similarity">
    <text evidence="2">Belongs to the ABC transporter superfamily. ABCG family. Eye pigment precursor importer (TC 3.A.1.204) subfamily.</text>
</comment>
<evidence type="ECO:0000256" key="7">
    <source>
        <dbReference type="ARBA" id="ARBA00022989"/>
    </source>
</evidence>
<sequence>MLSSLSWDKVTVVAPKKRGQHGLLLENVSGRVEAGEMIAIMGPSGCGKTILLNQLAFRSTSGQAQSQTRICINDVAATQQQVKSKLRYVESEDVLIGSLTVRETLNFAARFSLPDSSTRQDHQSCVDRLLQTFGLEEQAETIVGTIARKGISTGQKRRLSVASQMAFAPDILLLDEPTSGLDSAASLGVMSYIRDLAKSENIIVVCSIHQPSTTTFELFDKLLLLSEGKTCYFGTVDDVRSYFDNLGFKMNLYINPAEFVLDLVNVEFAMDKTRAHNSLAQIQEAWAERERKQISSGDLKATAPISLSTMIPSHVVHSRIGPRRILAVLHRSWIKSYRDILVYGVRFGMYMGLSIMMGTVWLRLSPQQSDIQAFANCILFGSAFMSFMAVVYVPAFVEDRAVYIKDRDNGIYGSSAFMFANFVVGLPYLFLIALCTSAFTYWMVNFRPAGDAFMIWTLWMYLNLLAAESLVVFIASLVPNFVGALALGAMANGIWMACNGFMVALTRLNPFYHYVFYFINYQAYVFRGLLTNEFAYRNYECNSECYCQYNTALSGQCQIQGLGVLQQQYGFEGGSQGLWIGITIGIIAALRLFGWIAMGFRR</sequence>
<dbReference type="PANTHER" id="PTHR48042:SF11">
    <property type="entry name" value="ABC TRANSPORTER G FAMILY MEMBER 11"/>
    <property type="match status" value="1"/>
</dbReference>
<dbReference type="GO" id="GO:0005524">
    <property type="term" value="F:ATP binding"/>
    <property type="evidence" value="ECO:0007669"/>
    <property type="project" value="UniProtKB-KW"/>
</dbReference>
<comment type="subcellular location">
    <subcellularLocation>
        <location evidence="1">Membrane</location>
        <topology evidence="1">Multi-pass membrane protein</topology>
    </subcellularLocation>
</comment>
<feature type="transmembrane region" description="Helical" evidence="9">
    <location>
        <begin position="417"/>
        <end position="441"/>
    </location>
</feature>
<feature type="transmembrane region" description="Helical" evidence="9">
    <location>
        <begin position="481"/>
        <end position="504"/>
    </location>
</feature>
<dbReference type="PROSITE" id="PS50893">
    <property type="entry name" value="ABC_TRANSPORTER_2"/>
    <property type="match status" value="1"/>
</dbReference>
<dbReference type="Pfam" id="PF01061">
    <property type="entry name" value="ABC2_membrane"/>
    <property type="match status" value="1"/>
</dbReference>
<reference evidence="12" key="2">
    <citation type="submission" date="2020-04" db="EMBL/GenBank/DDBJ databases">
        <authorList>
            <consortium name="NCBI Genome Project"/>
        </authorList>
    </citation>
    <scope>NUCLEOTIDE SEQUENCE</scope>
    <source>
        <strain evidence="12">CBS 342.82</strain>
    </source>
</reference>
<reference evidence="12" key="3">
    <citation type="submission" date="2025-08" db="UniProtKB">
        <authorList>
            <consortium name="RefSeq"/>
        </authorList>
    </citation>
    <scope>IDENTIFICATION</scope>
    <source>
        <strain evidence="12">CBS 342.82</strain>
    </source>
</reference>
<dbReference type="Proteomes" id="UP000504637">
    <property type="component" value="Unplaced"/>
</dbReference>
<dbReference type="InterPro" id="IPR013525">
    <property type="entry name" value="ABC2_TM"/>
</dbReference>